<proteinExistence type="predicted"/>
<gene>
    <name evidence="2" type="ORF">HGMM_F11G08C26</name>
    <name evidence="3" type="ORF">HGMM_F48A06C10</name>
</gene>
<reference evidence="2" key="1">
    <citation type="journal article" date="2005" name="Environ. Microbiol.">
        <title>Genetic and functional properties of uncultivated thermophilic crenarchaeotes from a subsurface gold mine as revealed by analysis of genome fragments.</title>
        <authorList>
            <person name="Nunoura T."/>
            <person name="Hirayama H."/>
            <person name="Takami H."/>
            <person name="Oida H."/>
            <person name="Nishi S."/>
            <person name="Shimamura S."/>
            <person name="Suzuki Y."/>
            <person name="Inagaki F."/>
            <person name="Takai K."/>
            <person name="Nealson K.H."/>
            <person name="Horikoshi K."/>
        </authorList>
    </citation>
    <scope>NUCLEOTIDE SEQUENCE</scope>
</reference>
<dbReference type="EMBL" id="AP011768">
    <property type="protein sequence ID" value="BAL57167.1"/>
    <property type="molecule type" value="Genomic_DNA"/>
</dbReference>
<dbReference type="EMBL" id="AP011673">
    <property type="protein sequence ID" value="BAL53989.1"/>
    <property type="molecule type" value="Genomic_DNA"/>
</dbReference>
<organism evidence="2">
    <name type="scientific">uncultured Planctomycetota bacterium</name>
    <dbReference type="NCBI Taxonomy" id="120965"/>
    <lineage>
        <taxon>Bacteria</taxon>
        <taxon>Pseudomonadati</taxon>
        <taxon>Planctomycetota</taxon>
        <taxon>environmental samples</taxon>
    </lineage>
</organism>
<dbReference type="AlphaFoldDB" id="H5SCV3"/>
<sequence>MGRQRSGQAKDEGGARRAKGRKPRSNKNANKPEEQEMASDFEEPVDLTEEPAGSELTTEEKPKKVKRSVRQSRKPRPVRMRLVWGVFSSSVQCVQTFPYSQKKEAEALAAKLTSEKKSLFFVQPIREAITEELAP</sequence>
<accession>H5SCV3</accession>
<name>H5SCV3_9BACT</name>
<evidence type="ECO:0000313" key="2">
    <source>
        <dbReference type="EMBL" id="BAL53989.1"/>
    </source>
</evidence>
<protein>
    <submittedName>
        <fullName evidence="2">Uncharacterized protein</fullName>
    </submittedName>
</protein>
<evidence type="ECO:0000256" key="1">
    <source>
        <dbReference type="SAM" id="MobiDB-lite"/>
    </source>
</evidence>
<reference evidence="2" key="2">
    <citation type="journal article" date="2012" name="PLoS ONE">
        <title>A Deeply Branching Thermophilic Bacterium with an Ancient Acetyl-CoA Pathway Dominates a Subsurface Ecosystem.</title>
        <authorList>
            <person name="Takami H."/>
            <person name="Noguchi H."/>
            <person name="Takaki Y."/>
            <person name="Uchiyama I."/>
            <person name="Toyoda A."/>
            <person name="Nishi S."/>
            <person name="Chee G.-J."/>
            <person name="Arai W."/>
            <person name="Nunoura T."/>
            <person name="Itoh T."/>
            <person name="Hattori M."/>
            <person name="Takai K."/>
        </authorList>
    </citation>
    <scope>NUCLEOTIDE SEQUENCE</scope>
</reference>
<feature type="compositionally biased region" description="Basic residues" evidence="1">
    <location>
        <begin position="16"/>
        <end position="25"/>
    </location>
</feature>
<feature type="region of interest" description="Disordered" evidence="1">
    <location>
        <begin position="1"/>
        <end position="75"/>
    </location>
</feature>
<feature type="compositionally biased region" description="Basic residues" evidence="1">
    <location>
        <begin position="63"/>
        <end position="75"/>
    </location>
</feature>
<evidence type="ECO:0000313" key="3">
    <source>
        <dbReference type="EMBL" id="BAL57167.1"/>
    </source>
</evidence>
<feature type="compositionally biased region" description="Acidic residues" evidence="1">
    <location>
        <begin position="35"/>
        <end position="49"/>
    </location>
</feature>